<reference evidence="1" key="1">
    <citation type="submission" date="2022-09" db="EMBL/GenBank/DDBJ databases">
        <title>A Global Phylogenomic Analysis of the Shiitake Genus Lentinula.</title>
        <authorList>
            <consortium name="DOE Joint Genome Institute"/>
            <person name="Sierra-Patev S."/>
            <person name="Min B."/>
            <person name="Naranjo-Ortiz M."/>
            <person name="Looney B."/>
            <person name="Konkel Z."/>
            <person name="Slot J.C."/>
            <person name="Sakamoto Y."/>
            <person name="Steenwyk J.L."/>
            <person name="Rokas A."/>
            <person name="Carro J."/>
            <person name="Camarero S."/>
            <person name="Ferreira P."/>
            <person name="Molpeceres G."/>
            <person name="Ruiz-Duenas F.J."/>
            <person name="Serrano A."/>
            <person name="Henrissat B."/>
            <person name="Drula E."/>
            <person name="Hughes K.W."/>
            <person name="Mata J.L."/>
            <person name="Ishikawa N.K."/>
            <person name="Vargas-Isla R."/>
            <person name="Ushijima S."/>
            <person name="Smith C.A."/>
            <person name="Ahrendt S."/>
            <person name="Andreopoulos W."/>
            <person name="He G."/>
            <person name="Labutti K."/>
            <person name="Lipzen A."/>
            <person name="Ng V."/>
            <person name="Riley R."/>
            <person name="Sandor L."/>
            <person name="Barry K."/>
            <person name="Martinez A.T."/>
            <person name="Xiao Y."/>
            <person name="Gibbons J.G."/>
            <person name="Terashima K."/>
            <person name="Grigoriev I.V."/>
            <person name="Hibbett D.S."/>
        </authorList>
    </citation>
    <scope>NUCLEOTIDE SEQUENCE</scope>
    <source>
        <strain evidence="1">TMI1499</strain>
    </source>
</reference>
<proteinExistence type="predicted"/>
<sequence>MTMAGDITLSSHTTFFGQSLTAYIENGTVPESRIDNMATRIVAAWYYLHQDAPGFPKTNFNAFLPRDLATNFHVDVQDKNYKLVREMGAASTVLLKNVKGALPLTGRERNLFMARSDAGPADIGLNKTANFMYLISPYKAIQHRTRRHCTSISWTFDSFDLDRARNMAIGQSITWHGGDDLVLAVVVQNNNMIVVIHSVGPLILEPWIEHPNVTAVLWAGLPGTEAGNSLIDVLYVMNEWNPSGHLPYTIAKNASDYPTMIIEGDIAGETPGQAGGGEVVWTKIIQKNITPRFEFGFGLSYMTFKYSNLNIGKFPQTNSE</sequence>
<gene>
    <name evidence="1" type="ORF">F5876DRAFT_91835</name>
</gene>
<dbReference type="EMBL" id="MU796050">
    <property type="protein sequence ID" value="KAJ3804387.1"/>
    <property type="molecule type" value="Genomic_DNA"/>
</dbReference>
<dbReference type="Proteomes" id="UP001163835">
    <property type="component" value="Unassembled WGS sequence"/>
</dbReference>
<name>A0ACC1TI26_9AGAR</name>
<comment type="caution">
    <text evidence="1">The sequence shown here is derived from an EMBL/GenBank/DDBJ whole genome shotgun (WGS) entry which is preliminary data.</text>
</comment>
<keyword evidence="2" id="KW-1185">Reference proteome</keyword>
<evidence type="ECO:0000313" key="2">
    <source>
        <dbReference type="Proteomes" id="UP001163835"/>
    </source>
</evidence>
<evidence type="ECO:0000313" key="1">
    <source>
        <dbReference type="EMBL" id="KAJ3804387.1"/>
    </source>
</evidence>
<accession>A0ACC1TI26</accession>
<keyword evidence="1" id="KW-0378">Hydrolase</keyword>
<protein>
    <submittedName>
        <fullName evidence="1">Glycoside hydrolase family 3 C-terminal domain-containing protein</fullName>
    </submittedName>
</protein>
<organism evidence="1 2">
    <name type="scientific">Lentinula aff. lateritia</name>
    <dbReference type="NCBI Taxonomy" id="2804960"/>
    <lineage>
        <taxon>Eukaryota</taxon>
        <taxon>Fungi</taxon>
        <taxon>Dikarya</taxon>
        <taxon>Basidiomycota</taxon>
        <taxon>Agaricomycotina</taxon>
        <taxon>Agaricomycetes</taxon>
        <taxon>Agaricomycetidae</taxon>
        <taxon>Agaricales</taxon>
        <taxon>Marasmiineae</taxon>
        <taxon>Omphalotaceae</taxon>
        <taxon>Lentinula</taxon>
    </lineage>
</organism>